<dbReference type="EMBL" id="CP014224">
    <property type="protein sequence ID" value="ANW97486.1"/>
    <property type="molecule type" value="Genomic_DNA"/>
</dbReference>
<gene>
    <name evidence="2" type="ORF">AXE80_09375</name>
</gene>
<evidence type="ECO:0000313" key="2">
    <source>
        <dbReference type="EMBL" id="ANW97486.1"/>
    </source>
</evidence>
<dbReference type="STRING" id="1790137.AXE80_09375"/>
<evidence type="ECO:0000313" key="3">
    <source>
        <dbReference type="Proteomes" id="UP000092967"/>
    </source>
</evidence>
<dbReference type="SMART" id="SM00450">
    <property type="entry name" value="RHOD"/>
    <property type="match status" value="1"/>
</dbReference>
<dbReference type="Gene3D" id="3.40.250.10">
    <property type="entry name" value="Rhodanese-like domain"/>
    <property type="match status" value="1"/>
</dbReference>
<dbReference type="PANTHER" id="PTHR43031">
    <property type="entry name" value="FAD-DEPENDENT OXIDOREDUCTASE"/>
    <property type="match status" value="1"/>
</dbReference>
<dbReference type="PROSITE" id="PS50206">
    <property type="entry name" value="RHODANESE_3"/>
    <property type="match status" value="1"/>
</dbReference>
<dbReference type="SUPFAM" id="SSF52821">
    <property type="entry name" value="Rhodanese/Cell cycle control phosphatase"/>
    <property type="match status" value="1"/>
</dbReference>
<dbReference type="PANTHER" id="PTHR43031:SF18">
    <property type="entry name" value="RHODANESE-RELATED SULFURTRANSFERASES"/>
    <property type="match status" value="1"/>
</dbReference>
<dbReference type="InterPro" id="IPR036873">
    <property type="entry name" value="Rhodanese-like_dom_sf"/>
</dbReference>
<dbReference type="InterPro" id="IPR001763">
    <property type="entry name" value="Rhodanese-like_dom"/>
</dbReference>
<keyword evidence="3" id="KW-1185">Reference proteome</keyword>
<feature type="domain" description="Rhodanese" evidence="1">
    <location>
        <begin position="31"/>
        <end position="117"/>
    </location>
</feature>
<dbReference type="KEGG" id="wfu:AXE80_09375"/>
<dbReference type="Proteomes" id="UP000092967">
    <property type="component" value="Chromosome"/>
</dbReference>
<organism evidence="2 3">
    <name type="scientific">Wenyingzhuangia fucanilytica</name>
    <dbReference type="NCBI Taxonomy" id="1790137"/>
    <lineage>
        <taxon>Bacteria</taxon>
        <taxon>Pseudomonadati</taxon>
        <taxon>Bacteroidota</taxon>
        <taxon>Flavobacteriia</taxon>
        <taxon>Flavobacteriales</taxon>
        <taxon>Flavobacteriaceae</taxon>
        <taxon>Wenyingzhuangia</taxon>
    </lineage>
</organism>
<sequence>MVIGWIVFGYVESQKLKENRLDYVAFKKGIEGKNIQLIDVRTIAEYQGGCIKNAKNMDVLSNQFKQQIKTLDKTKATYLYCRSGKRSQKALKIMIDQGFENVFDLKGGYLIWKLKQH</sequence>
<protein>
    <recommendedName>
        <fullName evidence="1">Rhodanese domain-containing protein</fullName>
    </recommendedName>
</protein>
<dbReference type="AlphaFoldDB" id="A0A1B1Y9Q5"/>
<name>A0A1B1Y9Q5_9FLAO</name>
<accession>A0A1B1Y9Q5</accession>
<evidence type="ECO:0000259" key="1">
    <source>
        <dbReference type="PROSITE" id="PS50206"/>
    </source>
</evidence>
<proteinExistence type="predicted"/>
<reference evidence="2 3" key="1">
    <citation type="submission" date="2016-02" db="EMBL/GenBank/DDBJ databases">
        <authorList>
            <person name="Wen L."/>
            <person name="He K."/>
            <person name="Yang H."/>
        </authorList>
    </citation>
    <scope>NUCLEOTIDE SEQUENCE [LARGE SCALE GENOMIC DNA]</scope>
    <source>
        <strain evidence="2 3">CZ1127</strain>
    </source>
</reference>
<dbReference type="CDD" id="cd00158">
    <property type="entry name" value="RHOD"/>
    <property type="match status" value="1"/>
</dbReference>
<dbReference type="Pfam" id="PF00581">
    <property type="entry name" value="Rhodanese"/>
    <property type="match status" value="1"/>
</dbReference>
<dbReference type="InterPro" id="IPR050229">
    <property type="entry name" value="GlpE_sulfurtransferase"/>
</dbReference>